<comment type="similarity">
    <text evidence="2">Belongs to the protein kinase superfamily. TKL Ser/Thr protein kinase family. TGFB receptor subfamily.</text>
</comment>
<gene>
    <name evidence="14" type="ORF">CTOB1V02_LOCUS217</name>
</gene>
<dbReference type="PROSITE" id="PS51256">
    <property type="entry name" value="GS"/>
    <property type="match status" value="1"/>
</dbReference>
<accession>A0A7R8W3R3</accession>
<dbReference type="InterPro" id="IPR000719">
    <property type="entry name" value="Prot_kinase_dom"/>
</dbReference>
<evidence type="ECO:0000256" key="10">
    <source>
        <dbReference type="ARBA" id="ARBA00022840"/>
    </source>
</evidence>
<dbReference type="PANTHER" id="PTHR23255:SF72">
    <property type="entry name" value="RECEPTOR PROTEIN SERINE_THREONINE KINASE"/>
    <property type="match status" value="1"/>
</dbReference>
<dbReference type="GO" id="GO:0070724">
    <property type="term" value="C:BMP receptor complex"/>
    <property type="evidence" value="ECO:0007669"/>
    <property type="project" value="TreeGrafter"/>
</dbReference>
<dbReference type="SUPFAM" id="SSF56112">
    <property type="entry name" value="Protein kinase-like (PK-like)"/>
    <property type="match status" value="1"/>
</dbReference>
<keyword evidence="10" id="KW-0067">ATP-binding</keyword>
<evidence type="ECO:0000256" key="1">
    <source>
        <dbReference type="ARBA" id="ARBA00004479"/>
    </source>
</evidence>
<keyword evidence="5" id="KW-0808">Transferase</keyword>
<evidence type="ECO:0000256" key="4">
    <source>
        <dbReference type="ARBA" id="ARBA00022527"/>
    </source>
</evidence>
<dbReference type="InterPro" id="IPR003605">
    <property type="entry name" value="GS_dom"/>
</dbReference>
<dbReference type="GO" id="GO:0071363">
    <property type="term" value="P:cellular response to growth factor stimulus"/>
    <property type="evidence" value="ECO:0007669"/>
    <property type="project" value="TreeGrafter"/>
</dbReference>
<dbReference type="PROSITE" id="PS00107">
    <property type="entry name" value="PROTEIN_KINASE_ATP"/>
    <property type="match status" value="1"/>
</dbReference>
<dbReference type="GO" id="GO:0004675">
    <property type="term" value="F:transmembrane receptor protein serine/threonine kinase activity"/>
    <property type="evidence" value="ECO:0007669"/>
    <property type="project" value="UniProtKB-EC"/>
</dbReference>
<dbReference type="InterPro" id="IPR017441">
    <property type="entry name" value="Protein_kinase_ATP_BS"/>
</dbReference>
<keyword evidence="8" id="KW-0547">Nucleotide-binding</keyword>
<dbReference type="InterPro" id="IPR045860">
    <property type="entry name" value="Snake_toxin-like_sf"/>
</dbReference>
<evidence type="ECO:0000256" key="13">
    <source>
        <dbReference type="ARBA" id="ARBA00023170"/>
    </source>
</evidence>
<evidence type="ECO:0000256" key="6">
    <source>
        <dbReference type="ARBA" id="ARBA00022692"/>
    </source>
</evidence>
<evidence type="ECO:0000256" key="12">
    <source>
        <dbReference type="ARBA" id="ARBA00023136"/>
    </source>
</evidence>
<keyword evidence="13" id="KW-0675">Receptor</keyword>
<sequence>MFHGLFCKVSVVCFPVWVTSAVRLTSRCSSGHFVCIALNKSKPAFRVINRLHEYEEEAEDVQENEGEDLDFGISINLPEAKGTFTCLNCVNEQCDYLFEISECHHAVKCYEYSQFEPDGTWYRSRGCIHNLQSSHLHCRSSSAKIKQDLEFSVFCCDGSLCNNGSMETHHSMLIKANTQGSDDSSKAWILLPVVLGVAFTIAIILFIIVTLRWYEARRRRECEDTQDGDSIRLDDLACSPMIPKLTRGDDGSAGMATLELTSGSGSGLPLLLQSTLAKQISLQEIIGKGRYGEVWRGVWRGQSVAIKSFFSKDEASWGRETEIYTTTLLRHENILGYIGSDVTSNNSFTQLWVVMDYHPLGSLYDFLNMRTLSEQQFLVMAHSAANGIVHLHTEIFGSNAKPAIAHRDIKSKNILVKNDLRCCIADLGLAVTHKNSSDELHVPQNSRVGTRRYMAPEVLDFTLNTNNFESFRRADMYAFALVLWEMCRRLEGRPGEENILPLDYQPPFFDHVSPDPSFDVMRRVVSVEGIRPVFPLGWNDCPTRHSVALMIQETWHQKPEVRLTSLRMTKNLIKLITHSDPQLSQTLFLT</sequence>
<dbReference type="GO" id="GO:0005524">
    <property type="term" value="F:ATP binding"/>
    <property type="evidence" value="ECO:0007669"/>
    <property type="project" value="UniProtKB-UniRule"/>
</dbReference>
<dbReference type="EMBL" id="OB660036">
    <property type="protein sequence ID" value="CAD7222202.1"/>
    <property type="molecule type" value="Genomic_DNA"/>
</dbReference>
<comment type="subcellular location">
    <subcellularLocation>
        <location evidence="1">Membrane</location>
        <topology evidence="1">Single-pass type I membrane protein</topology>
    </subcellularLocation>
</comment>
<protein>
    <recommendedName>
        <fullName evidence="3">receptor protein serine/threonine kinase</fullName>
        <ecNumber evidence="3">2.7.11.30</ecNumber>
    </recommendedName>
</protein>
<reference evidence="14" key="1">
    <citation type="submission" date="2020-11" db="EMBL/GenBank/DDBJ databases">
        <authorList>
            <person name="Tran Van P."/>
        </authorList>
    </citation>
    <scope>NUCLEOTIDE SEQUENCE</scope>
</reference>
<dbReference type="SMART" id="SM00467">
    <property type="entry name" value="GS"/>
    <property type="match status" value="1"/>
</dbReference>
<dbReference type="FunFam" id="1.10.510.10:FF:000304">
    <property type="entry name" value="Receptor protein serine/threonine kinase"/>
    <property type="match status" value="1"/>
</dbReference>
<dbReference type="PROSITE" id="PS50011">
    <property type="entry name" value="PROTEIN_KINASE_DOM"/>
    <property type="match status" value="1"/>
</dbReference>
<evidence type="ECO:0000256" key="7">
    <source>
        <dbReference type="ARBA" id="ARBA00022729"/>
    </source>
</evidence>
<keyword evidence="6" id="KW-0812">Transmembrane</keyword>
<dbReference type="Pfam" id="PF08515">
    <property type="entry name" value="TGF_beta_GS"/>
    <property type="match status" value="1"/>
</dbReference>
<dbReference type="Gene3D" id="1.10.510.10">
    <property type="entry name" value="Transferase(Phosphotransferase) domain 1"/>
    <property type="match status" value="1"/>
</dbReference>
<dbReference type="Pfam" id="PF00069">
    <property type="entry name" value="Pkinase"/>
    <property type="match status" value="1"/>
</dbReference>
<keyword evidence="7" id="KW-0732">Signal</keyword>
<dbReference type="InterPro" id="IPR008271">
    <property type="entry name" value="Ser/Thr_kinase_AS"/>
</dbReference>
<keyword evidence="9" id="KW-0418">Kinase</keyword>
<evidence type="ECO:0000256" key="2">
    <source>
        <dbReference type="ARBA" id="ARBA00009605"/>
    </source>
</evidence>
<dbReference type="PANTHER" id="PTHR23255">
    <property type="entry name" value="TRANSFORMING GROWTH FACTOR-BETA RECEPTOR TYPE I AND II"/>
    <property type="match status" value="1"/>
</dbReference>
<dbReference type="InterPro" id="IPR000333">
    <property type="entry name" value="TGFB_receptor"/>
</dbReference>
<evidence type="ECO:0000313" key="14">
    <source>
        <dbReference type="EMBL" id="CAD7222202.1"/>
    </source>
</evidence>
<keyword evidence="11" id="KW-1133">Transmembrane helix</keyword>
<dbReference type="Gene3D" id="2.10.60.10">
    <property type="entry name" value="CD59"/>
    <property type="match status" value="1"/>
</dbReference>
<evidence type="ECO:0000256" key="9">
    <source>
        <dbReference type="ARBA" id="ARBA00022777"/>
    </source>
</evidence>
<evidence type="ECO:0000256" key="5">
    <source>
        <dbReference type="ARBA" id="ARBA00022679"/>
    </source>
</evidence>
<dbReference type="PROSITE" id="PS00108">
    <property type="entry name" value="PROTEIN_KINASE_ST"/>
    <property type="match status" value="1"/>
</dbReference>
<dbReference type="EC" id="2.7.11.30" evidence="3"/>
<dbReference type="OrthoDB" id="69842at2759"/>
<dbReference type="InterPro" id="IPR011009">
    <property type="entry name" value="Kinase-like_dom_sf"/>
</dbReference>
<dbReference type="Gene3D" id="3.30.200.20">
    <property type="entry name" value="Phosphorylase Kinase, domain 1"/>
    <property type="match status" value="1"/>
</dbReference>
<organism evidence="14">
    <name type="scientific">Cyprideis torosa</name>
    <dbReference type="NCBI Taxonomy" id="163714"/>
    <lineage>
        <taxon>Eukaryota</taxon>
        <taxon>Metazoa</taxon>
        <taxon>Ecdysozoa</taxon>
        <taxon>Arthropoda</taxon>
        <taxon>Crustacea</taxon>
        <taxon>Oligostraca</taxon>
        <taxon>Ostracoda</taxon>
        <taxon>Podocopa</taxon>
        <taxon>Podocopida</taxon>
        <taxon>Cytherocopina</taxon>
        <taxon>Cytheroidea</taxon>
        <taxon>Cytherideidae</taxon>
        <taxon>Cyprideis</taxon>
    </lineage>
</organism>
<keyword evidence="12" id="KW-0472">Membrane</keyword>
<evidence type="ECO:0000256" key="11">
    <source>
        <dbReference type="ARBA" id="ARBA00022989"/>
    </source>
</evidence>
<name>A0A7R8W3R3_9CRUS</name>
<dbReference type="AlphaFoldDB" id="A0A7R8W3R3"/>
<evidence type="ECO:0000256" key="8">
    <source>
        <dbReference type="ARBA" id="ARBA00022741"/>
    </source>
</evidence>
<evidence type="ECO:0000256" key="3">
    <source>
        <dbReference type="ARBA" id="ARBA00012401"/>
    </source>
</evidence>
<dbReference type="GO" id="GO:0046872">
    <property type="term" value="F:metal ion binding"/>
    <property type="evidence" value="ECO:0007669"/>
    <property type="project" value="InterPro"/>
</dbReference>
<keyword evidence="4" id="KW-0723">Serine/threonine-protein kinase</keyword>
<proteinExistence type="inferred from homology"/>
<dbReference type="SMART" id="SM00220">
    <property type="entry name" value="S_TKc"/>
    <property type="match status" value="1"/>
</dbReference>